<feature type="compositionally biased region" description="Acidic residues" evidence="1">
    <location>
        <begin position="101"/>
        <end position="110"/>
    </location>
</feature>
<keyword evidence="4" id="KW-1185">Reference proteome</keyword>
<reference evidence="3 4" key="1">
    <citation type="submission" date="2023-01" db="EMBL/GenBank/DDBJ databases">
        <authorList>
            <person name="Kreplak J."/>
        </authorList>
    </citation>
    <scope>NUCLEOTIDE SEQUENCE [LARGE SCALE GENOMIC DNA]</scope>
</reference>
<keyword evidence="2" id="KW-0812">Transmembrane</keyword>
<evidence type="ECO:0000313" key="3">
    <source>
        <dbReference type="EMBL" id="CAI8611966.1"/>
    </source>
</evidence>
<keyword evidence="2" id="KW-1133">Transmembrane helix</keyword>
<keyword evidence="2" id="KW-0472">Membrane</keyword>
<accession>A0AAV1ANX8</accession>
<evidence type="ECO:0000256" key="2">
    <source>
        <dbReference type="SAM" id="Phobius"/>
    </source>
</evidence>
<evidence type="ECO:0000256" key="1">
    <source>
        <dbReference type="SAM" id="MobiDB-lite"/>
    </source>
</evidence>
<dbReference type="PANTHER" id="PTHR36353">
    <property type="entry name" value="TRANSMEMBRANE PROTEIN"/>
    <property type="match status" value="1"/>
</dbReference>
<dbReference type="InterPro" id="IPR056715">
    <property type="entry name" value="DUF7813"/>
</dbReference>
<protein>
    <submittedName>
        <fullName evidence="3">Uncharacterized protein</fullName>
    </submittedName>
</protein>
<dbReference type="AlphaFoldDB" id="A0AAV1ANX8"/>
<gene>
    <name evidence="3" type="ORF">VFH_V011200</name>
</gene>
<feature type="region of interest" description="Disordered" evidence="1">
    <location>
        <begin position="99"/>
        <end position="121"/>
    </location>
</feature>
<evidence type="ECO:0000313" key="4">
    <source>
        <dbReference type="Proteomes" id="UP001157006"/>
    </source>
</evidence>
<sequence length="183" mass="20828">MLIIITINIPLSINLPFTVFHRQRPILHLSHVGTLDDNFFTGDNDDICLSSAQILKLMLTVRSIVAFKPFALDFGFSDLITNNGIRDLELRGEDSLIGVEKEDDDDDDDKDEKKKEKSDLGNKKQEMVTNVDLQMFIKGLEINHHDTMMFFALLGLLSGLWVGDYGFSCYVFLCIRCCYCFSC</sequence>
<dbReference type="Proteomes" id="UP001157006">
    <property type="component" value="Chromosome 5"/>
</dbReference>
<feature type="transmembrane region" description="Helical" evidence="2">
    <location>
        <begin position="148"/>
        <end position="173"/>
    </location>
</feature>
<feature type="compositionally biased region" description="Basic and acidic residues" evidence="1">
    <location>
        <begin position="111"/>
        <end position="121"/>
    </location>
</feature>
<dbReference type="PANTHER" id="PTHR36353:SF1">
    <property type="entry name" value="TRANSMEMBRANE PROTEIN"/>
    <property type="match status" value="1"/>
</dbReference>
<proteinExistence type="predicted"/>
<name>A0AAV1ANX8_VICFA</name>
<dbReference type="Pfam" id="PF25105">
    <property type="entry name" value="DUF7813"/>
    <property type="match status" value="1"/>
</dbReference>
<dbReference type="EMBL" id="OX451740">
    <property type="protein sequence ID" value="CAI8611966.1"/>
    <property type="molecule type" value="Genomic_DNA"/>
</dbReference>
<organism evidence="3 4">
    <name type="scientific">Vicia faba</name>
    <name type="common">Broad bean</name>
    <name type="synonym">Faba vulgaris</name>
    <dbReference type="NCBI Taxonomy" id="3906"/>
    <lineage>
        <taxon>Eukaryota</taxon>
        <taxon>Viridiplantae</taxon>
        <taxon>Streptophyta</taxon>
        <taxon>Embryophyta</taxon>
        <taxon>Tracheophyta</taxon>
        <taxon>Spermatophyta</taxon>
        <taxon>Magnoliopsida</taxon>
        <taxon>eudicotyledons</taxon>
        <taxon>Gunneridae</taxon>
        <taxon>Pentapetalae</taxon>
        <taxon>rosids</taxon>
        <taxon>fabids</taxon>
        <taxon>Fabales</taxon>
        <taxon>Fabaceae</taxon>
        <taxon>Papilionoideae</taxon>
        <taxon>50 kb inversion clade</taxon>
        <taxon>NPAAA clade</taxon>
        <taxon>Hologalegina</taxon>
        <taxon>IRL clade</taxon>
        <taxon>Fabeae</taxon>
        <taxon>Vicia</taxon>
    </lineage>
</organism>